<reference evidence="1" key="1">
    <citation type="submission" date="2019-12" db="EMBL/GenBank/DDBJ databases">
        <title>Genome sequencing and annotation of Brassica cretica.</title>
        <authorList>
            <person name="Studholme D.J."/>
            <person name="Sarris P.F."/>
        </authorList>
    </citation>
    <scope>NUCLEOTIDE SEQUENCE</scope>
    <source>
        <strain evidence="1">PFS-102/07</strain>
        <tissue evidence="1">Leaf</tissue>
    </source>
</reference>
<organism evidence="1">
    <name type="scientific">Brassica cretica</name>
    <name type="common">Mustard</name>
    <dbReference type="NCBI Taxonomy" id="69181"/>
    <lineage>
        <taxon>Eukaryota</taxon>
        <taxon>Viridiplantae</taxon>
        <taxon>Streptophyta</taxon>
        <taxon>Embryophyta</taxon>
        <taxon>Tracheophyta</taxon>
        <taxon>Spermatophyta</taxon>
        <taxon>Magnoliopsida</taxon>
        <taxon>eudicotyledons</taxon>
        <taxon>Gunneridae</taxon>
        <taxon>Pentapetalae</taxon>
        <taxon>rosids</taxon>
        <taxon>malvids</taxon>
        <taxon>Brassicales</taxon>
        <taxon>Brassicaceae</taxon>
        <taxon>Brassiceae</taxon>
        <taxon>Brassica</taxon>
    </lineage>
</organism>
<evidence type="ECO:0000313" key="1">
    <source>
        <dbReference type="EMBL" id="KAF2534773.1"/>
    </source>
</evidence>
<sequence>MSCTIISSSLLNLEHDVGSADWKYMAWRLNDNPWSNTNTWSGSSSIFVGAPREHDVVAWTNVDRLTDMLQWACVCMREAFLAVEIHGPKARGAFFPDEGLAQKKSSGHDFNFHFLRILSLHESCGGGYGSGPTIYEKGNLGEAKDQEDENNLIFAELAKAAMTFHFGLRAGETFSTWKPKVGTRRQDPDPGAGPWKLEVGTWNLGSKKPGTLGGRNLEPGVISSWNIIPNSWPLIFWLHV</sequence>
<dbReference type="AlphaFoldDB" id="A0A8S9FLI6"/>
<proteinExistence type="predicted"/>
<accession>A0A8S9FLI6</accession>
<comment type="caution">
    <text evidence="1">The sequence shown here is derived from an EMBL/GenBank/DDBJ whole genome shotgun (WGS) entry which is preliminary data.</text>
</comment>
<dbReference type="EMBL" id="QGKY02002305">
    <property type="protein sequence ID" value="KAF2534773.1"/>
    <property type="molecule type" value="Genomic_DNA"/>
</dbReference>
<gene>
    <name evidence="1" type="ORF">F2Q70_00029762</name>
</gene>
<protein>
    <submittedName>
        <fullName evidence="1">Uncharacterized protein</fullName>
    </submittedName>
</protein>
<name>A0A8S9FLI6_BRACR</name>